<evidence type="ECO:0000313" key="3">
    <source>
        <dbReference type="EMBL" id="RAG80383.1"/>
    </source>
</evidence>
<dbReference type="AlphaFoldDB" id="A0A2X0I9Q7"/>
<dbReference type="PANTHER" id="PTHR43022:SF1">
    <property type="entry name" value="PROTEIN SMF"/>
    <property type="match status" value="1"/>
</dbReference>
<accession>A0A2X0I9Q7</accession>
<sequence length="341" mass="36092">ERAGELIEERGPQEALARLARRLPVGVQPPDGAREIARGALIGARLICRGEAGWPTQLDDLGPVRPVALWARGAGTLRVLAVRSVAVVGARACTGYGQRIAADLSASLTERGWTVFSGAAYGIDAAAHRGALVVGGPTVGVLACGVDQVYPRANEQLLRRIAEYGLLLSELPLGAHPNRPRFLQRNRLIAALTRGTVVVEAARRSGSLNTARWAGDLCRQVMAVPGPANSSLSAGAHELIRRGAVLVADAGEVVEQVGEIGTDLAATPEGRERIRDALAPETLRVLECLPASARGGSVESLVQRCLLGPDVVLRRLYELLSLGLVERLGAHWRLNPAYKGT</sequence>
<dbReference type="Gene3D" id="3.40.50.450">
    <property type="match status" value="1"/>
</dbReference>
<dbReference type="InterPro" id="IPR003488">
    <property type="entry name" value="DprA"/>
</dbReference>
<evidence type="ECO:0000259" key="2">
    <source>
        <dbReference type="Pfam" id="PF02481"/>
    </source>
</evidence>
<dbReference type="OrthoDB" id="9785707at2"/>
<feature type="non-terminal residue" evidence="3">
    <location>
        <position position="1"/>
    </location>
</feature>
<proteinExistence type="inferred from homology"/>
<dbReference type="NCBIfam" id="TIGR00732">
    <property type="entry name" value="dprA"/>
    <property type="match status" value="1"/>
</dbReference>
<comment type="similarity">
    <text evidence="1">Belongs to the DprA/Smf family.</text>
</comment>
<name>A0A2X0I9Q7_9ACTN</name>
<evidence type="ECO:0000313" key="4">
    <source>
        <dbReference type="Proteomes" id="UP000248889"/>
    </source>
</evidence>
<dbReference type="GO" id="GO:0009294">
    <property type="term" value="P:DNA-mediated transformation"/>
    <property type="evidence" value="ECO:0007669"/>
    <property type="project" value="InterPro"/>
</dbReference>
<dbReference type="Proteomes" id="UP000248889">
    <property type="component" value="Unassembled WGS sequence"/>
</dbReference>
<organism evidence="3 4">
    <name type="scientific">Streptacidiphilus pinicola</name>
    <dbReference type="NCBI Taxonomy" id="2219663"/>
    <lineage>
        <taxon>Bacteria</taxon>
        <taxon>Bacillati</taxon>
        <taxon>Actinomycetota</taxon>
        <taxon>Actinomycetes</taxon>
        <taxon>Kitasatosporales</taxon>
        <taxon>Streptomycetaceae</taxon>
        <taxon>Streptacidiphilus</taxon>
    </lineage>
</organism>
<reference evidence="3 4" key="1">
    <citation type="submission" date="2018-06" db="EMBL/GenBank/DDBJ databases">
        <title>Streptacidiphilus pinicola sp. nov., isolated from pine grove soil.</title>
        <authorList>
            <person name="Roh S.G."/>
            <person name="Park S."/>
            <person name="Kim M.-K."/>
            <person name="Yun B.-R."/>
            <person name="Park J."/>
            <person name="Kim M.J."/>
            <person name="Kim Y.S."/>
            <person name="Kim S.B."/>
        </authorList>
    </citation>
    <scope>NUCLEOTIDE SEQUENCE [LARGE SCALE GENOMIC DNA]</scope>
    <source>
        <strain evidence="3 4">MMS16-CNU450</strain>
    </source>
</reference>
<gene>
    <name evidence="3" type="primary">dprA</name>
    <name evidence="3" type="ORF">DN069_38415</name>
</gene>
<dbReference type="InterPro" id="IPR057666">
    <property type="entry name" value="DrpA_SLOG"/>
</dbReference>
<keyword evidence="4" id="KW-1185">Reference proteome</keyword>
<evidence type="ECO:0000256" key="1">
    <source>
        <dbReference type="ARBA" id="ARBA00006525"/>
    </source>
</evidence>
<protein>
    <submittedName>
        <fullName evidence="3">DNA-protecting protein DprA</fullName>
    </submittedName>
</protein>
<dbReference type="PANTHER" id="PTHR43022">
    <property type="entry name" value="PROTEIN SMF"/>
    <property type="match status" value="1"/>
</dbReference>
<dbReference type="EMBL" id="QKYN01000242">
    <property type="protein sequence ID" value="RAG80383.1"/>
    <property type="molecule type" value="Genomic_DNA"/>
</dbReference>
<dbReference type="RefSeq" id="WP_111507883.1">
    <property type="nucleotide sequence ID" value="NZ_QKYN01000242.1"/>
</dbReference>
<dbReference type="SUPFAM" id="SSF102405">
    <property type="entry name" value="MCP/YpsA-like"/>
    <property type="match status" value="1"/>
</dbReference>
<comment type="caution">
    <text evidence="3">The sequence shown here is derived from an EMBL/GenBank/DDBJ whole genome shotgun (WGS) entry which is preliminary data.</text>
</comment>
<dbReference type="Pfam" id="PF02481">
    <property type="entry name" value="DNA_processg_A"/>
    <property type="match status" value="1"/>
</dbReference>
<feature type="domain" description="Smf/DprA SLOG" evidence="2">
    <location>
        <begin position="46"/>
        <end position="257"/>
    </location>
</feature>